<comment type="caution">
    <text evidence="1">The sequence shown here is derived from an EMBL/GenBank/DDBJ whole genome shotgun (WGS) entry which is preliminary data.</text>
</comment>
<evidence type="ECO:0000313" key="1">
    <source>
        <dbReference type="EMBL" id="RHX92183.1"/>
    </source>
</evidence>
<protein>
    <submittedName>
        <fullName evidence="1">Uncharacterized protein</fullName>
    </submittedName>
</protein>
<name>A0A396ZD06_9LEPT</name>
<accession>A0A396ZD06</accession>
<gene>
    <name evidence="1" type="ORF">DLM75_02900</name>
</gene>
<organism evidence="1 2">
    <name type="scientific">Leptospira stimsonii</name>
    <dbReference type="NCBI Taxonomy" id="2202203"/>
    <lineage>
        <taxon>Bacteria</taxon>
        <taxon>Pseudomonadati</taxon>
        <taxon>Spirochaetota</taxon>
        <taxon>Spirochaetia</taxon>
        <taxon>Leptospirales</taxon>
        <taxon>Leptospiraceae</taxon>
        <taxon>Leptospira</taxon>
    </lineage>
</organism>
<dbReference type="AlphaFoldDB" id="A0A396ZD06"/>
<sequence length="65" mass="7472">MPGFCFSAPHRNRLCLFLSDISIRRSGALSIVPYFNFLPVEFLFIGANREEKIVYSLLSFNGKRD</sequence>
<proteinExistence type="predicted"/>
<dbReference type="EMBL" id="QHCT01000001">
    <property type="protein sequence ID" value="RHX92183.1"/>
    <property type="molecule type" value="Genomic_DNA"/>
</dbReference>
<dbReference type="Proteomes" id="UP000265798">
    <property type="component" value="Unassembled WGS sequence"/>
</dbReference>
<evidence type="ECO:0000313" key="2">
    <source>
        <dbReference type="Proteomes" id="UP000265798"/>
    </source>
</evidence>
<reference evidence="2" key="1">
    <citation type="submission" date="2018-05" db="EMBL/GenBank/DDBJ databases">
        <title>Leptospira yasudae sp. nov. and Leptospira stimsonii sp. nov., two pathogenic species of the genus Leptospira isolated from environmental sources.</title>
        <authorList>
            <person name="Casanovas-Massana A."/>
            <person name="Hamond C."/>
            <person name="Santos L.A."/>
            <person name="Hacker K.P."/>
            <person name="Balassiano I."/>
            <person name="Medeiros M.A."/>
            <person name="Reis M.G."/>
            <person name="Ko A.I."/>
            <person name="Wunder E.A."/>
        </authorList>
    </citation>
    <scope>NUCLEOTIDE SEQUENCE [LARGE SCALE GENOMIC DNA]</scope>
    <source>
        <strain evidence="2">Yale</strain>
    </source>
</reference>